<keyword evidence="5" id="KW-0997">Cell inner membrane</keyword>
<sequence length="154" mass="16249">MQRERGFTVLELMVTLVVAAIVLSLAVPSFQRTVANNAVRSTTSDLVSALNAARAESMSSRAMVTVSPQGGDWGNGWTIVHQASVNSDDAYQLADKVRIRSDIASVVFRPEGGLTAAGNNITICHEDATIDGRRITLSFLGRVTVETIAGGCGA</sequence>
<organism evidence="13 14">
    <name type="scientific">Halopseudomonas pachastrellae</name>
    <dbReference type="NCBI Taxonomy" id="254161"/>
    <lineage>
        <taxon>Bacteria</taxon>
        <taxon>Pseudomonadati</taxon>
        <taxon>Pseudomonadota</taxon>
        <taxon>Gammaproteobacteria</taxon>
        <taxon>Pseudomonadales</taxon>
        <taxon>Pseudomonadaceae</taxon>
        <taxon>Halopseudomonas</taxon>
    </lineage>
</organism>
<keyword evidence="6 11" id="KW-0812">Transmembrane</keyword>
<feature type="domain" description="General secretion pathway GspH" evidence="12">
    <location>
        <begin position="43"/>
        <end position="141"/>
    </location>
</feature>
<comment type="subcellular location">
    <subcellularLocation>
        <location evidence="1">Cell inner membrane</location>
        <topology evidence="1">Single-pass membrane protein</topology>
    </subcellularLocation>
</comment>
<evidence type="ECO:0000256" key="5">
    <source>
        <dbReference type="ARBA" id="ARBA00022519"/>
    </source>
</evidence>
<evidence type="ECO:0000256" key="1">
    <source>
        <dbReference type="ARBA" id="ARBA00004377"/>
    </source>
</evidence>
<dbReference type="GO" id="GO:0015628">
    <property type="term" value="P:protein secretion by the type II secretion system"/>
    <property type="evidence" value="ECO:0007669"/>
    <property type="project" value="InterPro"/>
</dbReference>
<dbReference type="Gene3D" id="3.55.40.10">
    <property type="entry name" value="minor pseudopilin epsh domain"/>
    <property type="match status" value="1"/>
</dbReference>
<evidence type="ECO:0000256" key="11">
    <source>
        <dbReference type="SAM" id="Phobius"/>
    </source>
</evidence>
<dbReference type="AlphaFoldDB" id="A0A1S8DE44"/>
<dbReference type="OrthoDB" id="2313614at2"/>
<dbReference type="GO" id="GO:0005886">
    <property type="term" value="C:plasma membrane"/>
    <property type="evidence" value="ECO:0007669"/>
    <property type="project" value="UniProtKB-SubCell"/>
</dbReference>
<dbReference type="InterPro" id="IPR012902">
    <property type="entry name" value="N_methyl_site"/>
</dbReference>
<dbReference type="InterPro" id="IPR045584">
    <property type="entry name" value="Pilin-like"/>
</dbReference>
<evidence type="ECO:0000259" key="12">
    <source>
        <dbReference type="Pfam" id="PF12019"/>
    </source>
</evidence>
<dbReference type="Pfam" id="PF07963">
    <property type="entry name" value="N_methyl"/>
    <property type="match status" value="1"/>
</dbReference>
<keyword evidence="7 11" id="KW-1133">Transmembrane helix</keyword>
<keyword evidence="4" id="KW-0488">Methylation</keyword>
<evidence type="ECO:0000256" key="8">
    <source>
        <dbReference type="ARBA" id="ARBA00023136"/>
    </source>
</evidence>
<gene>
    <name evidence="13" type="ORF">BXT89_13765</name>
</gene>
<keyword evidence="8 11" id="KW-0472">Membrane</keyword>
<keyword evidence="3" id="KW-1003">Cell membrane</keyword>
<dbReference type="GO" id="GO:0015627">
    <property type="term" value="C:type II protein secretion system complex"/>
    <property type="evidence" value="ECO:0007669"/>
    <property type="project" value="InterPro"/>
</dbReference>
<evidence type="ECO:0000256" key="6">
    <source>
        <dbReference type="ARBA" id="ARBA00022692"/>
    </source>
</evidence>
<dbReference type="SUPFAM" id="SSF54523">
    <property type="entry name" value="Pili subunits"/>
    <property type="match status" value="1"/>
</dbReference>
<reference evidence="13 14" key="1">
    <citation type="submission" date="2017-01" db="EMBL/GenBank/DDBJ databases">
        <title>Draft genome sequence of Pseudomonas pachastrellae type strain CCUG 46540T from a deep sea.</title>
        <authorList>
            <person name="Gomila M."/>
            <person name="Mulet M."/>
            <person name="Lalucat J."/>
            <person name="Garcia-Valdes E."/>
        </authorList>
    </citation>
    <scope>NUCLEOTIDE SEQUENCE [LARGE SCALE GENOMIC DNA]</scope>
    <source>
        <strain evidence="13 14">CCUG 46540</strain>
    </source>
</reference>
<feature type="transmembrane region" description="Helical" evidence="11">
    <location>
        <begin position="7"/>
        <end position="27"/>
    </location>
</feature>
<dbReference type="Pfam" id="PF12019">
    <property type="entry name" value="GspH"/>
    <property type="match status" value="1"/>
</dbReference>
<proteinExistence type="inferred from homology"/>
<dbReference type="InterPro" id="IPR022346">
    <property type="entry name" value="T2SS_GspH"/>
</dbReference>
<evidence type="ECO:0000256" key="3">
    <source>
        <dbReference type="ARBA" id="ARBA00022475"/>
    </source>
</evidence>
<evidence type="ECO:0000256" key="7">
    <source>
        <dbReference type="ARBA" id="ARBA00022989"/>
    </source>
</evidence>
<keyword evidence="14" id="KW-1185">Reference proteome</keyword>
<dbReference type="STRING" id="254161.SAMN05216256_12629"/>
<evidence type="ECO:0000256" key="4">
    <source>
        <dbReference type="ARBA" id="ARBA00022481"/>
    </source>
</evidence>
<dbReference type="Proteomes" id="UP000242847">
    <property type="component" value="Unassembled WGS sequence"/>
</dbReference>
<accession>A0A1S8DE44</accession>
<comment type="similarity">
    <text evidence="9">Belongs to the GSP H family.</text>
</comment>
<protein>
    <recommendedName>
        <fullName evidence="2">Type II secretion system protein H</fullName>
    </recommendedName>
    <alternativeName>
        <fullName evidence="10">General secretion pathway protein H</fullName>
    </alternativeName>
</protein>
<evidence type="ECO:0000313" key="13">
    <source>
        <dbReference type="EMBL" id="ONM43241.1"/>
    </source>
</evidence>
<name>A0A1S8DE44_9GAMM</name>
<comment type="caution">
    <text evidence="13">The sequence shown here is derived from an EMBL/GenBank/DDBJ whole genome shotgun (WGS) entry which is preliminary data.</text>
</comment>
<dbReference type="NCBIfam" id="TIGR02532">
    <property type="entry name" value="IV_pilin_GFxxxE"/>
    <property type="match status" value="1"/>
</dbReference>
<evidence type="ECO:0000256" key="10">
    <source>
        <dbReference type="ARBA" id="ARBA00030775"/>
    </source>
</evidence>
<dbReference type="EMBL" id="MUBC01000032">
    <property type="protein sequence ID" value="ONM43241.1"/>
    <property type="molecule type" value="Genomic_DNA"/>
</dbReference>
<evidence type="ECO:0000313" key="14">
    <source>
        <dbReference type="Proteomes" id="UP000242847"/>
    </source>
</evidence>
<evidence type="ECO:0000256" key="2">
    <source>
        <dbReference type="ARBA" id="ARBA00021549"/>
    </source>
</evidence>
<dbReference type="RefSeq" id="WP_083728255.1">
    <property type="nucleotide sequence ID" value="NZ_FOUD01000026.1"/>
</dbReference>
<evidence type="ECO:0000256" key="9">
    <source>
        <dbReference type="ARBA" id="ARBA00025772"/>
    </source>
</evidence>